<reference evidence="1" key="2">
    <citation type="journal article" date="2015" name="Data Brief">
        <title>Shoot transcriptome of the giant reed, Arundo donax.</title>
        <authorList>
            <person name="Barrero R.A."/>
            <person name="Guerrero F.D."/>
            <person name="Moolhuijzen P."/>
            <person name="Goolsby J.A."/>
            <person name="Tidwell J."/>
            <person name="Bellgard S.E."/>
            <person name="Bellgard M.I."/>
        </authorList>
    </citation>
    <scope>NUCLEOTIDE SEQUENCE</scope>
    <source>
        <tissue evidence="1">Shoot tissue taken approximately 20 cm above the soil surface</tissue>
    </source>
</reference>
<name>A0A0A9HQ28_ARUDO</name>
<dbReference type="AlphaFoldDB" id="A0A0A9HQ28"/>
<reference evidence="1" key="1">
    <citation type="submission" date="2014-09" db="EMBL/GenBank/DDBJ databases">
        <authorList>
            <person name="Magalhaes I.L.F."/>
            <person name="Oliveira U."/>
            <person name="Santos F.R."/>
            <person name="Vidigal T.H.D.A."/>
            <person name="Brescovit A.D."/>
            <person name="Santos A.J."/>
        </authorList>
    </citation>
    <scope>NUCLEOTIDE SEQUENCE</scope>
    <source>
        <tissue evidence="1">Shoot tissue taken approximately 20 cm above the soil surface</tissue>
    </source>
</reference>
<evidence type="ECO:0000313" key="1">
    <source>
        <dbReference type="EMBL" id="JAE38837.1"/>
    </source>
</evidence>
<proteinExistence type="predicted"/>
<protein>
    <submittedName>
        <fullName evidence="1">Uncharacterized protein</fullName>
    </submittedName>
</protein>
<accession>A0A0A9HQ28</accession>
<sequence length="17" mass="1997">MYLAVYCYCRVCSVPNL</sequence>
<dbReference type="EMBL" id="GBRH01159059">
    <property type="protein sequence ID" value="JAE38837.1"/>
    <property type="molecule type" value="Transcribed_RNA"/>
</dbReference>
<organism evidence="1">
    <name type="scientific">Arundo donax</name>
    <name type="common">Giant reed</name>
    <name type="synonym">Donax arundinaceus</name>
    <dbReference type="NCBI Taxonomy" id="35708"/>
    <lineage>
        <taxon>Eukaryota</taxon>
        <taxon>Viridiplantae</taxon>
        <taxon>Streptophyta</taxon>
        <taxon>Embryophyta</taxon>
        <taxon>Tracheophyta</taxon>
        <taxon>Spermatophyta</taxon>
        <taxon>Magnoliopsida</taxon>
        <taxon>Liliopsida</taxon>
        <taxon>Poales</taxon>
        <taxon>Poaceae</taxon>
        <taxon>PACMAD clade</taxon>
        <taxon>Arundinoideae</taxon>
        <taxon>Arundineae</taxon>
        <taxon>Arundo</taxon>
    </lineage>
</organism>